<evidence type="ECO:0000256" key="2">
    <source>
        <dbReference type="ARBA" id="ARBA00022737"/>
    </source>
</evidence>
<dbReference type="SMART" id="SM00155">
    <property type="entry name" value="PLDc"/>
    <property type="match status" value="2"/>
</dbReference>
<dbReference type="CDD" id="cd09141">
    <property type="entry name" value="PLDc_vPLD1_2_yPLD_like_2"/>
    <property type="match status" value="1"/>
</dbReference>
<proteinExistence type="predicted"/>
<dbReference type="PANTHER" id="PTHR18896">
    <property type="entry name" value="PHOSPHOLIPASE D"/>
    <property type="match status" value="1"/>
</dbReference>
<protein>
    <recommendedName>
        <fullName evidence="1">phospholipase D</fullName>
        <ecNumber evidence="1">3.1.4.4</ecNumber>
    </recommendedName>
</protein>
<dbReference type="Proteomes" id="UP001365542">
    <property type="component" value="Unassembled WGS sequence"/>
</dbReference>
<evidence type="ECO:0000313" key="8">
    <source>
        <dbReference type="EMBL" id="KAK6543083.1"/>
    </source>
</evidence>
<comment type="caution">
    <text evidence="8">The sequence shown here is derived from an EMBL/GenBank/DDBJ whole genome shotgun (WGS) entry which is preliminary data.</text>
</comment>
<keyword evidence="3" id="KW-0378">Hydrolase</keyword>
<feature type="compositionally biased region" description="Low complexity" evidence="6">
    <location>
        <begin position="327"/>
        <end position="343"/>
    </location>
</feature>
<feature type="domain" description="PLD phosphodiesterase" evidence="7">
    <location>
        <begin position="582"/>
        <end position="609"/>
    </location>
</feature>
<evidence type="ECO:0000256" key="5">
    <source>
        <dbReference type="ARBA" id="ARBA00023098"/>
    </source>
</evidence>
<name>A0AAV9XLV7_9PEZI</name>
<dbReference type="InterPro" id="IPR001736">
    <property type="entry name" value="PLipase_D/transphosphatidylase"/>
</dbReference>
<keyword evidence="9" id="KW-1185">Reference proteome</keyword>
<evidence type="ECO:0000313" key="9">
    <source>
        <dbReference type="Proteomes" id="UP001365542"/>
    </source>
</evidence>
<dbReference type="PROSITE" id="PS50035">
    <property type="entry name" value="PLD"/>
    <property type="match status" value="2"/>
</dbReference>
<gene>
    <name evidence="8" type="ORF">TWF694_007006</name>
</gene>
<dbReference type="SUPFAM" id="SSF56024">
    <property type="entry name" value="Phospholipase D/nuclease"/>
    <property type="match status" value="2"/>
</dbReference>
<dbReference type="Gene3D" id="3.30.870.10">
    <property type="entry name" value="Endonuclease Chain A"/>
    <property type="match status" value="2"/>
</dbReference>
<dbReference type="AlphaFoldDB" id="A0AAV9XLV7"/>
<feature type="compositionally biased region" description="Basic and acidic residues" evidence="6">
    <location>
        <begin position="250"/>
        <end position="280"/>
    </location>
</feature>
<keyword evidence="2" id="KW-0677">Repeat</keyword>
<dbReference type="GO" id="GO:0004630">
    <property type="term" value="F:phospholipase D activity"/>
    <property type="evidence" value="ECO:0007669"/>
    <property type="project" value="UniProtKB-EC"/>
</dbReference>
<accession>A0AAV9XLV7</accession>
<feature type="region of interest" description="Disordered" evidence="6">
    <location>
        <begin position="241"/>
        <end position="345"/>
    </location>
</feature>
<evidence type="ECO:0000256" key="1">
    <source>
        <dbReference type="ARBA" id="ARBA00012027"/>
    </source>
</evidence>
<evidence type="ECO:0000256" key="3">
    <source>
        <dbReference type="ARBA" id="ARBA00022801"/>
    </source>
</evidence>
<evidence type="ECO:0000256" key="6">
    <source>
        <dbReference type="SAM" id="MobiDB-lite"/>
    </source>
</evidence>
<evidence type="ECO:0000259" key="7">
    <source>
        <dbReference type="PROSITE" id="PS50035"/>
    </source>
</evidence>
<dbReference type="EMBL" id="JAVHJO010000002">
    <property type="protein sequence ID" value="KAK6543083.1"/>
    <property type="molecule type" value="Genomic_DNA"/>
</dbReference>
<dbReference type="Pfam" id="PF13091">
    <property type="entry name" value="PLDc_2"/>
    <property type="match status" value="1"/>
</dbReference>
<evidence type="ECO:0000256" key="4">
    <source>
        <dbReference type="ARBA" id="ARBA00022963"/>
    </source>
</evidence>
<feature type="domain" description="PLD phosphodiesterase" evidence="7">
    <location>
        <begin position="81"/>
        <end position="113"/>
    </location>
</feature>
<organism evidence="8 9">
    <name type="scientific">Orbilia ellipsospora</name>
    <dbReference type="NCBI Taxonomy" id="2528407"/>
    <lineage>
        <taxon>Eukaryota</taxon>
        <taxon>Fungi</taxon>
        <taxon>Dikarya</taxon>
        <taxon>Ascomycota</taxon>
        <taxon>Pezizomycotina</taxon>
        <taxon>Orbiliomycetes</taxon>
        <taxon>Orbiliales</taxon>
        <taxon>Orbiliaceae</taxon>
        <taxon>Orbilia</taxon>
    </lineage>
</organism>
<feature type="compositionally biased region" description="Basic and acidic residues" evidence="6">
    <location>
        <begin position="304"/>
        <end position="320"/>
    </location>
</feature>
<dbReference type="InterPro" id="IPR025202">
    <property type="entry name" value="PLD-like_dom"/>
</dbReference>
<keyword evidence="5" id="KW-0443">Lipid metabolism</keyword>
<keyword evidence="4" id="KW-0442">Lipid degradation</keyword>
<dbReference type="PANTHER" id="PTHR18896:SF186">
    <property type="entry name" value="PHOSPHOLIPASE D"/>
    <property type="match status" value="1"/>
</dbReference>
<dbReference type="InterPro" id="IPR015679">
    <property type="entry name" value="PLipase_D_fam"/>
</dbReference>
<reference evidence="8 9" key="1">
    <citation type="submission" date="2019-10" db="EMBL/GenBank/DDBJ databases">
        <authorList>
            <person name="Palmer J.M."/>
        </authorList>
    </citation>
    <scope>NUCLEOTIDE SEQUENCE [LARGE SCALE GENOMIC DNA]</scope>
    <source>
        <strain evidence="8 9">TWF694</strain>
    </source>
</reference>
<sequence>MLLAAAKRGVKVNIVVYKEVTQALTLSSAHTKHLLEELHPNIAVFRHPDHTPDGKVVLSNLISGELLSTFSKLANADKLVLYWAHHEKLCLIDGAIPGGGLAFMGGLDLCWGRWDLPHHPISDVHPTDIKETLYLGQDYNNARIMDFHTVDQWTQNKLQRTQSSRMGWSDVALCLTGPTVDDLKIHFMERWNFIYESKYGKKNTDDRYRALDVPVHQGSHHGHGRFGSVASMFKSGVKEFVGGGGSGQRGYDRGYEERGFDDEPPREERRERGSRRKGDADYDEDLAWSDPEDRKKERRKKKSERGQDRGFQEEGQRDRGGPGGYYGEQQQQQNPQYYQQQQPHHPTHCQIVRSVSPWSHNQKTEHSIQNAYIQIISSAQHFIYIENQFFITATDGTRVVKNRIGEAIVNRIIRAHQNREKFRVIVIMPSVPAFAGDLHDEGALGTRAIMEFQYDSIVRGGKGTSIYEKLHAAGVNPIDFIRFFNLRNYDRINISRELESAEAQTKFEYEVAQQALENKVGAGWTTAQTQGGELDQWGRVQGRVGENVWDSVAQCSMLGGGDVRDAPWAGNPDKEIDAFVSEELYIHSKLLIADDRIAICGSANLNDRSQCGDHDSEIAIIVEDQTPLPSLMNGSQYIASHFAGTLRRYLFRKHLGLIPAQRADHVDANAFPVPEPNLYDFDSAEDKLVMDPLSDTFWTHWNDTAKANTDAFAKVFHAVPFDGVVNWDQYKEYYEKYFGPKGTKEKPEPSMYPSGHVIKENFPPGAAGAQAVKAELAKIRGSLVEMPLKFMQDVDFAKETAAYNTLTEELYT</sequence>
<dbReference type="EC" id="3.1.4.4" evidence="1"/>
<dbReference type="GO" id="GO:0009395">
    <property type="term" value="P:phospholipid catabolic process"/>
    <property type="evidence" value="ECO:0007669"/>
    <property type="project" value="TreeGrafter"/>
</dbReference>